<keyword evidence="6" id="KW-0119">Carbohydrate metabolism</keyword>
<keyword evidence="9" id="KW-0812">Transmembrane</keyword>
<evidence type="ECO:0000256" key="6">
    <source>
        <dbReference type="ARBA" id="ARBA00023277"/>
    </source>
</evidence>
<dbReference type="SUPFAM" id="SSF48208">
    <property type="entry name" value="Six-hairpin glycosidases"/>
    <property type="match status" value="1"/>
</dbReference>
<dbReference type="RefSeq" id="XP_025347186.1">
    <property type="nucleotide sequence ID" value="XM_025492752.1"/>
</dbReference>
<dbReference type="GO" id="GO:0030245">
    <property type="term" value="P:cellulose catabolic process"/>
    <property type="evidence" value="ECO:0007669"/>
    <property type="project" value="UniProtKB-KW"/>
</dbReference>
<dbReference type="EC" id="3.2.1.4" evidence="3"/>
<dbReference type="PANTHER" id="PTHR22298">
    <property type="entry name" value="ENDO-1,4-BETA-GLUCANASE"/>
    <property type="match status" value="1"/>
</dbReference>
<dbReference type="EMBL" id="KZ819329">
    <property type="protein sequence ID" value="PWN20026.1"/>
    <property type="molecule type" value="Genomic_DNA"/>
</dbReference>
<dbReference type="GO" id="GO:0008810">
    <property type="term" value="F:cellulase activity"/>
    <property type="evidence" value="ECO:0007669"/>
    <property type="project" value="UniProtKB-EC"/>
</dbReference>
<gene>
    <name evidence="12" type="ORF">BCV69DRAFT_283547</name>
</gene>
<feature type="domain" description="Glycoside hydrolase family 9" evidence="11">
    <location>
        <begin position="56"/>
        <end position="507"/>
    </location>
</feature>
<evidence type="ECO:0000256" key="5">
    <source>
        <dbReference type="ARBA" id="ARBA00023001"/>
    </source>
</evidence>
<keyword evidence="9" id="KW-0472">Membrane</keyword>
<dbReference type="OrthoDB" id="10257085at2759"/>
<evidence type="ECO:0000259" key="11">
    <source>
        <dbReference type="Pfam" id="PF00759"/>
    </source>
</evidence>
<keyword evidence="9" id="KW-1133">Transmembrane helix</keyword>
<evidence type="ECO:0000256" key="7">
    <source>
        <dbReference type="ARBA" id="ARBA00023295"/>
    </source>
</evidence>
<keyword evidence="10" id="KW-0732">Signal</keyword>
<evidence type="ECO:0000256" key="1">
    <source>
        <dbReference type="ARBA" id="ARBA00000966"/>
    </source>
</evidence>
<keyword evidence="8" id="KW-0624">Polysaccharide degradation</keyword>
<proteinExistence type="inferred from homology"/>
<feature type="signal peptide" evidence="10">
    <location>
        <begin position="1"/>
        <end position="25"/>
    </location>
</feature>
<evidence type="ECO:0000256" key="9">
    <source>
        <dbReference type="SAM" id="Phobius"/>
    </source>
</evidence>
<feature type="transmembrane region" description="Helical" evidence="9">
    <location>
        <begin position="544"/>
        <end position="567"/>
    </location>
</feature>
<feature type="chain" id="PRO_5016410793" description="cellulase" evidence="10">
    <location>
        <begin position="26"/>
        <end position="586"/>
    </location>
</feature>
<evidence type="ECO:0000256" key="2">
    <source>
        <dbReference type="ARBA" id="ARBA00007072"/>
    </source>
</evidence>
<dbReference type="AlphaFoldDB" id="A0A316U412"/>
<comment type="similarity">
    <text evidence="2">Belongs to the glycosyl hydrolase 9 (cellulase E) family.</text>
</comment>
<keyword evidence="7 12" id="KW-0326">Glycosidase</keyword>
<dbReference type="Gene3D" id="1.50.10.10">
    <property type="match status" value="1"/>
</dbReference>
<keyword evidence="5" id="KW-0136">Cellulose degradation</keyword>
<evidence type="ECO:0000256" key="8">
    <source>
        <dbReference type="ARBA" id="ARBA00023326"/>
    </source>
</evidence>
<name>A0A316U412_9BASI</name>
<dbReference type="STRING" id="1684307.A0A316U412"/>
<evidence type="ECO:0000256" key="4">
    <source>
        <dbReference type="ARBA" id="ARBA00022801"/>
    </source>
</evidence>
<evidence type="ECO:0000313" key="12">
    <source>
        <dbReference type="EMBL" id="PWN20026.1"/>
    </source>
</evidence>
<dbReference type="InterPro" id="IPR012341">
    <property type="entry name" value="6hp_glycosidase-like_sf"/>
</dbReference>
<organism evidence="12 13">
    <name type="scientific">Pseudomicrostroma glucosiphilum</name>
    <dbReference type="NCBI Taxonomy" id="1684307"/>
    <lineage>
        <taxon>Eukaryota</taxon>
        <taxon>Fungi</taxon>
        <taxon>Dikarya</taxon>
        <taxon>Basidiomycota</taxon>
        <taxon>Ustilaginomycotina</taxon>
        <taxon>Exobasidiomycetes</taxon>
        <taxon>Microstromatales</taxon>
        <taxon>Microstromatales incertae sedis</taxon>
        <taxon>Pseudomicrostroma</taxon>
    </lineage>
</organism>
<dbReference type="InterPro" id="IPR008928">
    <property type="entry name" value="6-hairpin_glycosidase_sf"/>
</dbReference>
<protein>
    <recommendedName>
        <fullName evidence="3">cellulase</fullName>
        <ecNumber evidence="3">3.2.1.4</ecNumber>
    </recommendedName>
</protein>
<evidence type="ECO:0000313" key="13">
    <source>
        <dbReference type="Proteomes" id="UP000245942"/>
    </source>
</evidence>
<keyword evidence="4" id="KW-0378">Hydrolase</keyword>
<evidence type="ECO:0000256" key="3">
    <source>
        <dbReference type="ARBA" id="ARBA00012601"/>
    </source>
</evidence>
<accession>A0A316U412</accession>
<sequence>MSLRSTYFAASVALLSLLAPISTLAQVAAPSAAWEPAPASDGNNATVAGSRSQWENTFGDTLWFYDAQRSGVLPDDFRVTWRNDSVLTDGESVGLDLSGGFFDAGNMVKFIHPLSWVLTQIAHSALLHGDAYTTAEQEYYLDSTLRNGLGWIMNASSQTDELYVAIGNESSYWGGDQGIPQPRQIFSVSRQKPGTDVFAGSAAALAAGAMIYAGTPLPLSQTQNGTVPTGLLDTAYATELRERAVVLMDLATTAEPQQVYQDATDGVAWAYPSTNYEDELVLGAAFTALATRNISLVTTAIDAYDFGSFPTNNGVLNWDTKDPLLPSLMARLSVAMPGADSRANFTKFQTDSEVYLDLLVNGTMQGLSTTSGGLAWWKDYSEDSSLNPALNAALLCLWTANLTSNDTKSTSYLNWAQSQIDYSLGHNPLNTVYQVGLHPNSAYNPQSSLASGGDDIDQIDTDPPVERWVLYGAVVGGPDKDDQYYDVRSDWQQSEPALDTVSPMVGISAYFVNQGSSAAEPYYVGLTAKRIVPKMSSGGLSGGAIAGIVIGVIIALALLGAALWFCLSRRSPLAGRRRRNRKIMQG</sequence>
<reference evidence="12 13" key="1">
    <citation type="journal article" date="2018" name="Mol. Biol. Evol.">
        <title>Broad Genomic Sampling Reveals a Smut Pathogenic Ancestry of the Fungal Clade Ustilaginomycotina.</title>
        <authorList>
            <person name="Kijpornyongpan T."/>
            <person name="Mondo S.J."/>
            <person name="Barry K."/>
            <person name="Sandor L."/>
            <person name="Lee J."/>
            <person name="Lipzen A."/>
            <person name="Pangilinan J."/>
            <person name="LaButti K."/>
            <person name="Hainaut M."/>
            <person name="Henrissat B."/>
            <person name="Grigoriev I.V."/>
            <person name="Spatafora J.W."/>
            <person name="Aime M.C."/>
        </authorList>
    </citation>
    <scope>NUCLEOTIDE SEQUENCE [LARGE SCALE GENOMIC DNA]</scope>
    <source>
        <strain evidence="12 13">MCA 4718</strain>
    </source>
</reference>
<keyword evidence="13" id="KW-1185">Reference proteome</keyword>
<comment type="catalytic activity">
    <reaction evidence="1">
        <text>Endohydrolysis of (1-&gt;4)-beta-D-glucosidic linkages in cellulose, lichenin and cereal beta-D-glucans.</text>
        <dbReference type="EC" id="3.2.1.4"/>
    </reaction>
</comment>
<evidence type="ECO:0000256" key="10">
    <source>
        <dbReference type="SAM" id="SignalP"/>
    </source>
</evidence>
<dbReference type="Pfam" id="PF00759">
    <property type="entry name" value="Glyco_hydro_9"/>
    <property type="match status" value="1"/>
</dbReference>
<dbReference type="Proteomes" id="UP000245942">
    <property type="component" value="Unassembled WGS sequence"/>
</dbReference>
<dbReference type="InterPro" id="IPR001701">
    <property type="entry name" value="Glyco_hydro_9"/>
</dbReference>
<dbReference type="GeneID" id="37014486"/>